<organism evidence="3 4">
    <name type="scientific">Nannocystis pusilla</name>
    <dbReference type="NCBI Taxonomy" id="889268"/>
    <lineage>
        <taxon>Bacteria</taxon>
        <taxon>Pseudomonadati</taxon>
        <taxon>Myxococcota</taxon>
        <taxon>Polyangia</taxon>
        <taxon>Nannocystales</taxon>
        <taxon>Nannocystaceae</taxon>
        <taxon>Nannocystis</taxon>
    </lineage>
</organism>
<evidence type="ECO:0000259" key="2">
    <source>
        <dbReference type="Pfam" id="PF20028"/>
    </source>
</evidence>
<accession>A0ABS7TN11</accession>
<dbReference type="Gene3D" id="3.40.50.10140">
    <property type="entry name" value="Toll/interleukin-1 receptor homology (TIR) domain"/>
    <property type="match status" value="1"/>
</dbReference>
<dbReference type="InterPro" id="IPR035897">
    <property type="entry name" value="Toll_tir_struct_dom_sf"/>
</dbReference>
<protein>
    <submittedName>
        <fullName evidence="3">Toll/interleukin-1 receptor domain-containing protein</fullName>
    </submittedName>
</protein>
<feature type="domain" description="TIR" evidence="1">
    <location>
        <begin position="13"/>
        <end position="108"/>
    </location>
</feature>
<dbReference type="EMBL" id="JAIRAU010000008">
    <property type="protein sequence ID" value="MBZ5709614.1"/>
    <property type="molecule type" value="Genomic_DNA"/>
</dbReference>
<keyword evidence="4" id="KW-1185">Reference proteome</keyword>
<dbReference type="Pfam" id="PF13676">
    <property type="entry name" value="TIR_2"/>
    <property type="match status" value="1"/>
</dbReference>
<feature type="domain" description="vWA-MoxR associated protein C-terminal" evidence="2">
    <location>
        <begin position="284"/>
        <end position="489"/>
    </location>
</feature>
<name>A0ABS7TN11_9BACT</name>
<keyword evidence="3" id="KW-0675">Receptor</keyword>
<evidence type="ECO:0000313" key="3">
    <source>
        <dbReference type="EMBL" id="MBZ5709614.1"/>
    </source>
</evidence>
<gene>
    <name evidence="3" type="ORF">K7C98_10105</name>
</gene>
<dbReference type="Pfam" id="PF20028">
    <property type="entry name" value="VMAP-C"/>
    <property type="match status" value="1"/>
</dbReference>
<dbReference type="RefSeq" id="WP_224191392.1">
    <property type="nucleotide sequence ID" value="NZ_JAIRAU010000008.1"/>
</dbReference>
<sequence>MIGADAMGDRPKIFICYASSDREWRDALRLHLKQYERFVDVFVDVDIPAGGDWNASIVEGLRTCEGGAFLVSHHLFTRTFVTGIEIPALLERWAAEQVDLRVIRVSACKPEEHVFKVGARTLTLGSIQDQLHGPDLDIYRSKTLDMLNPGVQKEVLENLAFDLAACAVERERMRALKHLRMDQVLRAWRAAVPEGRPEPTWPAPNDIQAAVRAALRDMRDMRGGRKLERMAAFGQAEPLEGGSSSRGASAKLTARPDVRILIRRRPDAPGADWQVDTYGPANRPPSRVVPDMRLDTVLLDLGPVIAGLPAHEAHIEIVAPVFEREFPADLWHLREGEGELAELIPAGQRARLTLRSLERIEYPSMREALERRSTAGADATSGYGPGGVSCRHAKVRIQAASRSIVLHGHAQCAVFDHVPPDRGARVAVLRAAYNNGVGTLLWSRRPEHGNALAALAEPHSPADLPVVVLKARTEANPLANEITLVVDHPGAELPLLEPPSETS</sequence>
<dbReference type="InterPro" id="IPR045450">
    <property type="entry name" value="VMAP_C"/>
</dbReference>
<proteinExistence type="predicted"/>
<dbReference type="SUPFAM" id="SSF52200">
    <property type="entry name" value="Toll/Interleukin receptor TIR domain"/>
    <property type="match status" value="1"/>
</dbReference>
<dbReference type="InterPro" id="IPR000157">
    <property type="entry name" value="TIR_dom"/>
</dbReference>
<evidence type="ECO:0000259" key="1">
    <source>
        <dbReference type="Pfam" id="PF13676"/>
    </source>
</evidence>
<reference evidence="3" key="1">
    <citation type="submission" date="2021-08" db="EMBL/GenBank/DDBJ databases">
        <authorList>
            <person name="Stevens D.C."/>
        </authorList>
    </citation>
    <scope>NUCLEOTIDE SEQUENCE</scope>
    <source>
        <strain evidence="3">DSM 53165</strain>
    </source>
</reference>
<comment type="caution">
    <text evidence="3">The sequence shown here is derived from an EMBL/GenBank/DDBJ whole genome shotgun (WGS) entry which is preliminary data.</text>
</comment>
<evidence type="ECO:0000313" key="4">
    <source>
        <dbReference type="Proteomes" id="UP001139031"/>
    </source>
</evidence>
<dbReference type="Proteomes" id="UP001139031">
    <property type="component" value="Unassembled WGS sequence"/>
</dbReference>